<accession>A0A329QMP5</accession>
<protein>
    <recommendedName>
        <fullName evidence="8">Probable membrane transporter protein</fullName>
    </recommendedName>
</protein>
<dbReference type="PANTHER" id="PTHR30269">
    <property type="entry name" value="TRANSMEMBRANE PROTEIN YFCA"/>
    <property type="match status" value="1"/>
</dbReference>
<evidence type="ECO:0000313" key="10">
    <source>
        <dbReference type="Proteomes" id="UP000250642"/>
    </source>
</evidence>
<evidence type="ECO:0000256" key="6">
    <source>
        <dbReference type="ARBA" id="ARBA00022989"/>
    </source>
</evidence>
<evidence type="ECO:0000256" key="5">
    <source>
        <dbReference type="ARBA" id="ARBA00022692"/>
    </source>
</evidence>
<proteinExistence type="inferred from homology"/>
<evidence type="ECO:0000256" key="4">
    <source>
        <dbReference type="ARBA" id="ARBA00022475"/>
    </source>
</evidence>
<name>A0A329QMP5_9BACL</name>
<evidence type="ECO:0000256" key="8">
    <source>
        <dbReference type="RuleBase" id="RU363041"/>
    </source>
</evidence>
<dbReference type="GO" id="GO:0005886">
    <property type="term" value="C:plasma membrane"/>
    <property type="evidence" value="ECO:0007669"/>
    <property type="project" value="UniProtKB-SubCell"/>
</dbReference>
<evidence type="ECO:0000256" key="2">
    <source>
        <dbReference type="ARBA" id="ARBA00009142"/>
    </source>
</evidence>
<keyword evidence="5 8" id="KW-0812">Transmembrane</keyword>
<reference evidence="9 10" key="1">
    <citation type="submission" date="2018-04" db="EMBL/GenBank/DDBJ databases">
        <title>Paenibacillus taichungensis Genome sequencing and assembly.</title>
        <authorList>
            <person name="Xu J."/>
            <person name="Rensing C."/>
            <person name="Mazhar H.S."/>
        </authorList>
    </citation>
    <scope>NUCLEOTIDE SEQUENCE [LARGE SCALE GENOMIC DNA]</scope>
    <source>
        <strain evidence="9 10">NC1</strain>
    </source>
</reference>
<feature type="transmembrane region" description="Helical" evidence="8">
    <location>
        <begin position="204"/>
        <end position="221"/>
    </location>
</feature>
<dbReference type="InterPro" id="IPR052017">
    <property type="entry name" value="TSUP"/>
</dbReference>
<keyword evidence="4 8" id="KW-1003">Cell membrane</keyword>
<keyword evidence="6 8" id="KW-1133">Transmembrane helix</keyword>
<evidence type="ECO:0000256" key="3">
    <source>
        <dbReference type="ARBA" id="ARBA00022448"/>
    </source>
</evidence>
<feature type="transmembrane region" description="Helical" evidence="8">
    <location>
        <begin position="137"/>
        <end position="165"/>
    </location>
</feature>
<dbReference type="AlphaFoldDB" id="A0A329QMP5"/>
<evidence type="ECO:0000313" key="9">
    <source>
        <dbReference type="EMBL" id="RAW13503.1"/>
    </source>
</evidence>
<organism evidence="9 10">
    <name type="scientific">Paenibacillus taichungensis</name>
    <dbReference type="NCBI Taxonomy" id="484184"/>
    <lineage>
        <taxon>Bacteria</taxon>
        <taxon>Bacillati</taxon>
        <taxon>Bacillota</taxon>
        <taxon>Bacilli</taxon>
        <taxon>Bacillales</taxon>
        <taxon>Paenibacillaceae</taxon>
        <taxon>Paenibacillus</taxon>
    </lineage>
</organism>
<keyword evidence="3" id="KW-0813">Transport</keyword>
<evidence type="ECO:0000256" key="1">
    <source>
        <dbReference type="ARBA" id="ARBA00004651"/>
    </source>
</evidence>
<comment type="subcellular location">
    <subcellularLocation>
        <location evidence="1 8">Cell membrane</location>
        <topology evidence="1 8">Multi-pass membrane protein</topology>
    </subcellularLocation>
</comment>
<keyword evidence="7 8" id="KW-0472">Membrane</keyword>
<feature type="transmembrane region" description="Helical" evidence="8">
    <location>
        <begin position="75"/>
        <end position="94"/>
    </location>
</feature>
<feature type="transmembrane region" description="Helical" evidence="8">
    <location>
        <begin position="233"/>
        <end position="250"/>
    </location>
</feature>
<dbReference type="EMBL" id="QEVW01000012">
    <property type="protein sequence ID" value="RAW13503.1"/>
    <property type="molecule type" value="Genomic_DNA"/>
</dbReference>
<feature type="transmembrane region" description="Helical" evidence="8">
    <location>
        <begin position="100"/>
        <end position="116"/>
    </location>
</feature>
<sequence length="251" mass="26675">MGAGLVGILILFAVLSGLAKVGFGFGAGMILNPILTLFVSSATATTLLAPILWFSNFTGARVHRASIQWRLIARMLPMALIGTLFGSIILAYVADHILKPAIGISAIVMGVMLIASRKKKDTVTSGETASNSTPKRILYQLGAFASGFVGAAANSGGLPLIVLFLHDSSFSKKQFTANIAMLLAVMDSIKILTYLALGTLSIQNLLLVLLFIPFIYAGGFAGKRLNEKISEKSFLIVVHSIIFITGILLLY</sequence>
<dbReference type="Pfam" id="PF01925">
    <property type="entry name" value="TauE"/>
    <property type="match status" value="1"/>
</dbReference>
<comment type="similarity">
    <text evidence="2 8">Belongs to the 4-toluene sulfonate uptake permease (TSUP) (TC 2.A.102) family.</text>
</comment>
<evidence type="ECO:0000256" key="7">
    <source>
        <dbReference type="ARBA" id="ARBA00023136"/>
    </source>
</evidence>
<dbReference type="PANTHER" id="PTHR30269:SF37">
    <property type="entry name" value="MEMBRANE TRANSPORTER PROTEIN"/>
    <property type="match status" value="1"/>
</dbReference>
<gene>
    <name evidence="9" type="ORF">DC345_19320</name>
</gene>
<dbReference type="Proteomes" id="UP000250642">
    <property type="component" value="Unassembled WGS sequence"/>
</dbReference>
<dbReference type="InterPro" id="IPR002781">
    <property type="entry name" value="TM_pro_TauE-like"/>
</dbReference>
<dbReference type="RefSeq" id="WP_113054453.1">
    <property type="nucleotide sequence ID" value="NZ_CP175536.1"/>
</dbReference>
<comment type="caution">
    <text evidence="9">The sequence shown here is derived from an EMBL/GenBank/DDBJ whole genome shotgun (WGS) entry which is preliminary data.</text>
</comment>
<feature type="transmembrane region" description="Helical" evidence="8">
    <location>
        <begin position="29"/>
        <end position="54"/>
    </location>
</feature>